<comment type="caution">
    <text evidence="2">The sequence shown here is derived from an EMBL/GenBank/DDBJ whole genome shotgun (WGS) entry which is preliminary data.</text>
</comment>
<keyword evidence="1" id="KW-0732">Signal</keyword>
<accession>A0AAV9JZ28</accession>
<protein>
    <recommendedName>
        <fullName evidence="4">Defensin-like protein</fullName>
    </recommendedName>
</protein>
<gene>
    <name evidence="2" type="ORF">R3W88_034098</name>
</gene>
<feature type="signal peptide" evidence="1">
    <location>
        <begin position="1"/>
        <end position="22"/>
    </location>
</feature>
<reference evidence="2 3" key="1">
    <citation type="submission" date="2023-10" db="EMBL/GenBank/DDBJ databases">
        <title>Genome-Wide Identification Analysis in wild type Solanum Pinnatisectum Reveals Some Genes Defensing Phytophthora Infestans.</title>
        <authorList>
            <person name="Sun C."/>
        </authorList>
    </citation>
    <scope>NUCLEOTIDE SEQUENCE [LARGE SCALE GENOMIC DNA]</scope>
    <source>
        <strain evidence="2">LQN</strain>
        <tissue evidence="2">Leaf</tissue>
    </source>
</reference>
<dbReference type="EMBL" id="JAWPEI010000100">
    <property type="protein sequence ID" value="KAK4706336.1"/>
    <property type="molecule type" value="Genomic_DNA"/>
</dbReference>
<feature type="chain" id="PRO_5043429383" description="Defensin-like protein" evidence="1">
    <location>
        <begin position="23"/>
        <end position="86"/>
    </location>
</feature>
<evidence type="ECO:0008006" key="4">
    <source>
        <dbReference type="Google" id="ProtNLM"/>
    </source>
</evidence>
<evidence type="ECO:0000256" key="1">
    <source>
        <dbReference type="SAM" id="SignalP"/>
    </source>
</evidence>
<keyword evidence="3" id="KW-1185">Reference proteome</keyword>
<organism evidence="2 3">
    <name type="scientific">Solanum pinnatisectum</name>
    <name type="common">tansyleaf nightshade</name>
    <dbReference type="NCBI Taxonomy" id="50273"/>
    <lineage>
        <taxon>Eukaryota</taxon>
        <taxon>Viridiplantae</taxon>
        <taxon>Streptophyta</taxon>
        <taxon>Embryophyta</taxon>
        <taxon>Tracheophyta</taxon>
        <taxon>Spermatophyta</taxon>
        <taxon>Magnoliopsida</taxon>
        <taxon>eudicotyledons</taxon>
        <taxon>Gunneridae</taxon>
        <taxon>Pentapetalae</taxon>
        <taxon>asterids</taxon>
        <taxon>lamiids</taxon>
        <taxon>Solanales</taxon>
        <taxon>Solanaceae</taxon>
        <taxon>Solanoideae</taxon>
        <taxon>Solaneae</taxon>
        <taxon>Solanum</taxon>
    </lineage>
</organism>
<name>A0AAV9JZ28_9SOLN</name>
<dbReference type="Proteomes" id="UP001311915">
    <property type="component" value="Unassembled WGS sequence"/>
</dbReference>
<dbReference type="AlphaFoldDB" id="A0AAV9JZ28"/>
<evidence type="ECO:0000313" key="2">
    <source>
        <dbReference type="EMBL" id="KAK4706336.1"/>
    </source>
</evidence>
<proteinExistence type="predicted"/>
<evidence type="ECO:0000313" key="3">
    <source>
        <dbReference type="Proteomes" id="UP001311915"/>
    </source>
</evidence>
<sequence>MAKLINILFVVILIAFISELKGDECTVDIGYNICTGANDDCLKTCKQASFYLIYKASCQISLDGSTFCECIFNCVDATHKNNNNSL</sequence>